<dbReference type="PANTHER" id="PTHR11097:SF14">
    <property type="entry name" value="EXOSOME COMPLEX COMPONENT RRP45"/>
    <property type="match status" value="1"/>
</dbReference>
<dbReference type="InterPro" id="IPR020568">
    <property type="entry name" value="Ribosomal_Su5_D2-typ_SF"/>
</dbReference>
<evidence type="ECO:0000313" key="8">
    <source>
        <dbReference type="Proteomes" id="UP000054324"/>
    </source>
</evidence>
<evidence type="ECO:0000256" key="4">
    <source>
        <dbReference type="ARBA" id="ARBA00022490"/>
    </source>
</evidence>
<evidence type="ECO:0000256" key="2">
    <source>
        <dbReference type="ARBA" id="ARBA00004496"/>
    </source>
</evidence>
<feature type="region of interest" description="Disordered" evidence="5">
    <location>
        <begin position="755"/>
        <end position="793"/>
    </location>
</feature>
<dbReference type="GO" id="GO:0000467">
    <property type="term" value="P:exonucleolytic trimming to generate mature 3'-end of 5.8S rRNA from tricistronic rRNA transcript (SSU-rRNA, 5.8S rRNA, LSU-rRNA)"/>
    <property type="evidence" value="ECO:0007669"/>
    <property type="project" value="TreeGrafter"/>
</dbReference>
<dbReference type="GO" id="GO:0034476">
    <property type="term" value="P:U5 snRNA 3'-end processing"/>
    <property type="evidence" value="ECO:0007669"/>
    <property type="project" value="TreeGrafter"/>
</dbReference>
<protein>
    <recommendedName>
        <fullName evidence="6">Exoribonuclease phosphorolytic domain-containing protein</fullName>
    </recommendedName>
</protein>
<gene>
    <name evidence="7" type="ORF">T265_08382</name>
</gene>
<dbReference type="CTD" id="20322561"/>
<dbReference type="KEGG" id="ovi:T265_08382"/>
<dbReference type="GO" id="GO:0016075">
    <property type="term" value="P:rRNA catabolic process"/>
    <property type="evidence" value="ECO:0007669"/>
    <property type="project" value="TreeGrafter"/>
</dbReference>
<dbReference type="GO" id="GO:0071028">
    <property type="term" value="P:nuclear mRNA surveillance"/>
    <property type="evidence" value="ECO:0007669"/>
    <property type="project" value="TreeGrafter"/>
</dbReference>
<dbReference type="Proteomes" id="UP000054324">
    <property type="component" value="Unassembled WGS sequence"/>
</dbReference>
<name>A0A075A8M0_OPIVI</name>
<dbReference type="InterPro" id="IPR001247">
    <property type="entry name" value="ExoRNase_PH_dom1"/>
</dbReference>
<dbReference type="GeneID" id="20322561"/>
<dbReference type="SUPFAM" id="SSF55666">
    <property type="entry name" value="Ribonuclease PH domain 2-like"/>
    <property type="match status" value="1"/>
</dbReference>
<dbReference type="GO" id="GO:0034475">
    <property type="term" value="P:U4 snRNA 3'-end processing"/>
    <property type="evidence" value="ECO:0007669"/>
    <property type="project" value="TreeGrafter"/>
</dbReference>
<dbReference type="GO" id="GO:0035925">
    <property type="term" value="F:mRNA 3'-UTR AU-rich region binding"/>
    <property type="evidence" value="ECO:0007669"/>
    <property type="project" value="TreeGrafter"/>
</dbReference>
<dbReference type="EMBL" id="KL596833">
    <property type="protein sequence ID" value="KER23839.1"/>
    <property type="molecule type" value="Genomic_DNA"/>
</dbReference>
<dbReference type="InterPro" id="IPR036345">
    <property type="entry name" value="ExoRNase_PH_dom2_sf"/>
</dbReference>
<reference evidence="7 8" key="1">
    <citation type="submission" date="2013-11" db="EMBL/GenBank/DDBJ databases">
        <title>Opisthorchis viverrini - life in the bile duct.</title>
        <authorList>
            <person name="Young N.D."/>
            <person name="Nagarajan N."/>
            <person name="Lin S.J."/>
            <person name="Korhonen P.K."/>
            <person name="Jex A.R."/>
            <person name="Hall R.S."/>
            <person name="Safavi-Hemami H."/>
            <person name="Kaewkong W."/>
            <person name="Bertrand D."/>
            <person name="Gao S."/>
            <person name="Seet Q."/>
            <person name="Wongkham S."/>
            <person name="Teh B.T."/>
            <person name="Wongkham C."/>
            <person name="Intapan P.M."/>
            <person name="Maleewong W."/>
            <person name="Yang X."/>
            <person name="Hu M."/>
            <person name="Wang Z."/>
            <person name="Hofmann A."/>
            <person name="Sternberg P.W."/>
            <person name="Tan P."/>
            <person name="Wang J."/>
            <person name="Gasser R.B."/>
        </authorList>
    </citation>
    <scope>NUCLEOTIDE SEQUENCE [LARGE SCALE GENOMIC DNA]</scope>
</reference>
<proteinExistence type="inferred from homology"/>
<dbReference type="InterPro" id="IPR027408">
    <property type="entry name" value="PNPase/RNase_PH_dom_sf"/>
</dbReference>
<feature type="domain" description="Exoribonuclease phosphorolytic" evidence="6">
    <location>
        <begin position="378"/>
        <end position="511"/>
    </location>
</feature>
<dbReference type="GO" id="GO:0000176">
    <property type="term" value="C:nuclear exosome (RNase complex)"/>
    <property type="evidence" value="ECO:0007669"/>
    <property type="project" value="TreeGrafter"/>
</dbReference>
<dbReference type="Gene3D" id="3.30.230.70">
    <property type="entry name" value="GHMP Kinase, N-terminal domain"/>
    <property type="match status" value="1"/>
</dbReference>
<evidence type="ECO:0000313" key="7">
    <source>
        <dbReference type="EMBL" id="KER23839.1"/>
    </source>
</evidence>
<dbReference type="STRING" id="6198.A0A075A8M0"/>
<dbReference type="OrthoDB" id="10264038at2759"/>
<evidence type="ECO:0000256" key="1">
    <source>
        <dbReference type="ARBA" id="ARBA00004123"/>
    </source>
</evidence>
<evidence type="ECO:0000259" key="6">
    <source>
        <dbReference type="Pfam" id="PF01138"/>
    </source>
</evidence>
<evidence type="ECO:0000256" key="3">
    <source>
        <dbReference type="ARBA" id="ARBA00006678"/>
    </source>
</evidence>
<dbReference type="GO" id="GO:0034473">
    <property type="term" value="P:U1 snRNA 3'-end processing"/>
    <property type="evidence" value="ECO:0007669"/>
    <property type="project" value="TreeGrafter"/>
</dbReference>
<dbReference type="AlphaFoldDB" id="A0A075A8M0"/>
<evidence type="ECO:0000256" key="5">
    <source>
        <dbReference type="SAM" id="MobiDB-lite"/>
    </source>
</evidence>
<dbReference type="GO" id="GO:0071035">
    <property type="term" value="P:nuclear polyadenylation-dependent rRNA catabolic process"/>
    <property type="evidence" value="ECO:0007669"/>
    <property type="project" value="TreeGrafter"/>
</dbReference>
<dbReference type="Pfam" id="PF01138">
    <property type="entry name" value="RNase_PH"/>
    <property type="match status" value="1"/>
</dbReference>
<comment type="similarity">
    <text evidence="3">Belongs to the RNase PH family.</text>
</comment>
<dbReference type="SUPFAM" id="SSF54211">
    <property type="entry name" value="Ribosomal protein S5 domain 2-like"/>
    <property type="match status" value="1"/>
</dbReference>
<keyword evidence="4" id="KW-0963">Cytoplasm</keyword>
<accession>A0A075A8M0</accession>
<comment type="subcellular location">
    <subcellularLocation>
        <location evidence="2">Cytoplasm</location>
    </subcellularLocation>
    <subcellularLocation>
        <location evidence="1">Nucleus</location>
    </subcellularLocation>
</comment>
<feature type="compositionally biased region" description="Basic and acidic residues" evidence="5">
    <location>
        <begin position="773"/>
        <end position="785"/>
    </location>
</feature>
<dbReference type="GO" id="GO:0071038">
    <property type="term" value="P:TRAMP-dependent tRNA surveillance pathway"/>
    <property type="evidence" value="ECO:0007669"/>
    <property type="project" value="TreeGrafter"/>
</dbReference>
<dbReference type="GO" id="GO:0000177">
    <property type="term" value="C:cytoplasmic exosome (RNase complex)"/>
    <property type="evidence" value="ECO:0007669"/>
    <property type="project" value="TreeGrafter"/>
</dbReference>
<dbReference type="InterPro" id="IPR050590">
    <property type="entry name" value="Exosome_comp_Rrp42_subfam"/>
</dbReference>
<keyword evidence="8" id="KW-1185">Reference proteome</keyword>
<dbReference type="RefSeq" id="XP_009172430.1">
    <property type="nucleotide sequence ID" value="XM_009174166.1"/>
</dbReference>
<dbReference type="PANTHER" id="PTHR11097">
    <property type="entry name" value="EXOSOME COMPLEX EXONUCLEASE RIBOSOMAL RNA PROCESSING PROTEIN"/>
    <property type="match status" value="1"/>
</dbReference>
<organism evidence="7 8">
    <name type="scientific">Opisthorchis viverrini</name>
    <name type="common">Southeast Asian liver fluke</name>
    <dbReference type="NCBI Taxonomy" id="6198"/>
    <lineage>
        <taxon>Eukaryota</taxon>
        <taxon>Metazoa</taxon>
        <taxon>Spiralia</taxon>
        <taxon>Lophotrochozoa</taxon>
        <taxon>Platyhelminthes</taxon>
        <taxon>Trematoda</taxon>
        <taxon>Digenea</taxon>
        <taxon>Opisthorchiida</taxon>
        <taxon>Opisthorchiata</taxon>
        <taxon>Opisthorchiidae</taxon>
        <taxon>Opisthorchis</taxon>
    </lineage>
</organism>
<sequence>MSQISKRDPGLADSCIDLICHTTIKTNTTSMVCRTPHNFQCFSLDQRCRLHNPDDKVFVTGHLKTRVLETLQRSSHYFTDHGVKKEWRVGIPDRHRFVYGSFWIALRTLSRVRKSENTKNVLCLQTSRVFLGRQAGQGEQTERIHEYHVCIHTLPRRAVFTQPREGWKRARGGQTMTWQRNSAALVTVVFLDGDTETGHINGYRHCQIWPSCALNGARASKLLPSMHSSFSNPPLDSPLTVLDSFTNLSALACNAPLPPPPPKSSMNETAAATTNDEYVVITADNDDSHTCGCVSCVLNRAAKLFKLLKIACVSKMNGVISVLRERKPVSILVLGLLETGKEDSRDTFNLEMANAEILTLTDMLLDGYRLDGRSLHEYREISFRFPRSAEDDHNSCCIVNIGATSVVARVSAEVLEPKPSRPSQGMLFVNFDATLIHPNAPSRQKIEEGRRLSSVLQTLLRDSVDLDSLCIVAWERVFAIRVELRALSYDGNLGDCGALAAISALAAFRRPDVFVQDNGTVTVDTEAKYRPRVALGLRRIPVLVTFGMTADATVIVQDATAREDAILTGGRVMIGVTSFSEVCCLYTTGLTKPLRSTSLSKCVRMADSRARSLVALVNRVLDGLRRQHEAIRAAMHARSSELDATRDKSLNAPLVLSTISFLQEQVNGMPEGLEEGELIGEFDEYVDSADDMDVVSDEADASQLPAETGVAQNPAGHYQPYGVIEVSCLKFDESGLTDSGDGLKQFTELFDVPGITADVNSSTASPKHTRRGTASDRRYSMESKQKSNKSRLK</sequence>